<organism evidence="18 19">
    <name type="scientific">Massariosphaeria phaeospora</name>
    <dbReference type="NCBI Taxonomy" id="100035"/>
    <lineage>
        <taxon>Eukaryota</taxon>
        <taxon>Fungi</taxon>
        <taxon>Dikarya</taxon>
        <taxon>Ascomycota</taxon>
        <taxon>Pezizomycotina</taxon>
        <taxon>Dothideomycetes</taxon>
        <taxon>Pleosporomycetidae</taxon>
        <taxon>Pleosporales</taxon>
        <taxon>Pleosporales incertae sedis</taxon>
        <taxon>Massariosphaeria</taxon>
    </lineage>
</organism>
<evidence type="ECO:0000256" key="2">
    <source>
        <dbReference type="ARBA" id="ARBA00004613"/>
    </source>
</evidence>
<reference evidence="18 19" key="1">
    <citation type="submission" date="2020-01" db="EMBL/GenBank/DDBJ databases">
        <authorList>
            <consortium name="DOE Joint Genome Institute"/>
            <person name="Haridas S."/>
            <person name="Albert R."/>
            <person name="Binder M."/>
            <person name="Bloem J."/>
            <person name="Labutti K."/>
            <person name="Salamov A."/>
            <person name="Andreopoulos B."/>
            <person name="Baker S.E."/>
            <person name="Barry K."/>
            <person name="Bills G."/>
            <person name="Bluhm B.H."/>
            <person name="Cannon C."/>
            <person name="Castanera R."/>
            <person name="Culley D.E."/>
            <person name="Daum C."/>
            <person name="Ezra D."/>
            <person name="Gonzalez J.B."/>
            <person name="Henrissat B."/>
            <person name="Kuo A."/>
            <person name="Liang C."/>
            <person name="Lipzen A."/>
            <person name="Lutzoni F."/>
            <person name="Magnuson J."/>
            <person name="Mondo S."/>
            <person name="Nolan M."/>
            <person name="Ohm R."/>
            <person name="Pangilinan J."/>
            <person name="Park H.-J.H."/>
            <person name="Ramirez L."/>
            <person name="Alfaro M."/>
            <person name="Sun H."/>
            <person name="Tritt A."/>
            <person name="Yoshinaga Y."/>
            <person name="Zwiers L.-H.L."/>
            <person name="Turgeon B.G."/>
            <person name="Goodwin S.B."/>
            <person name="Spatafora J.W."/>
            <person name="Crous P.W."/>
            <person name="Grigoriev I.V."/>
        </authorList>
    </citation>
    <scope>NUCLEOTIDE SEQUENCE [LARGE SCALE GENOMIC DNA]</scope>
    <source>
        <strain evidence="18 19">CBS 611.86</strain>
    </source>
</reference>
<sequence>MRYSIPILSLFISTAQAHSNGTQFKQWKFVRDVAGSDDGEKPEGNVYYAGAIPQTDIYSTNFTCGRLAIDSAKKTETADVIAGTEVGFRVNQGGEDSDGAEYFKIAQLAQISDNEWFVNDYNHRIVNFTIPATTPPGKYLLRFEQFWPSQKFKMTQFFINCAQVNIIGPGGGNMEGYSFAKFPGAYNYTDPGLQGNEGMYKYPREGLSRYVAPGPAVWKG</sequence>
<dbReference type="GO" id="GO:0030245">
    <property type="term" value="P:cellulose catabolic process"/>
    <property type="evidence" value="ECO:0007669"/>
    <property type="project" value="UniProtKB-KW"/>
</dbReference>
<evidence type="ECO:0000256" key="16">
    <source>
        <dbReference type="SAM" id="SignalP"/>
    </source>
</evidence>
<dbReference type="OrthoDB" id="6038816at2759"/>
<gene>
    <name evidence="18" type="ORF">BDV95DRAFT_602847</name>
</gene>
<keyword evidence="6" id="KW-0136">Cellulose degradation</keyword>
<feature type="chain" id="PRO_5028803827" description="lytic cellulose monooxygenase (C4-dehydrogenating)" evidence="16">
    <location>
        <begin position="18"/>
        <end position="220"/>
    </location>
</feature>
<protein>
    <recommendedName>
        <fullName evidence="15">lytic cellulose monooxygenase (C4-dehydrogenating)</fullName>
        <ecNumber evidence="15">1.14.99.56</ecNumber>
    </recommendedName>
</protein>
<feature type="signal peptide" evidence="16">
    <location>
        <begin position="1"/>
        <end position="17"/>
    </location>
</feature>
<evidence type="ECO:0000256" key="11">
    <source>
        <dbReference type="ARBA" id="ARBA00023277"/>
    </source>
</evidence>
<evidence type="ECO:0000256" key="7">
    <source>
        <dbReference type="ARBA" id="ARBA00023002"/>
    </source>
</evidence>
<evidence type="ECO:0000313" key="19">
    <source>
        <dbReference type="Proteomes" id="UP000481861"/>
    </source>
</evidence>
<accession>A0A7C8IEV9</accession>
<evidence type="ECO:0000256" key="12">
    <source>
        <dbReference type="ARBA" id="ARBA00023326"/>
    </source>
</evidence>
<comment type="similarity">
    <text evidence="13">Belongs to the polysaccharide monooxygenase AA9 family.</text>
</comment>
<comment type="catalytic activity">
    <reaction evidence="14">
        <text>[(1-&gt;4)-beta-D-glucosyl]n+m + reduced acceptor + O2 = 4-dehydro-beta-D-glucosyl-[(1-&gt;4)-beta-D-glucosyl]n-1 + [(1-&gt;4)-beta-D-glucosyl]m + acceptor + H2O.</text>
        <dbReference type="EC" id="1.14.99.56"/>
    </reaction>
</comment>
<evidence type="ECO:0000256" key="3">
    <source>
        <dbReference type="ARBA" id="ARBA00022525"/>
    </source>
</evidence>
<keyword evidence="7" id="KW-0560">Oxidoreductase</keyword>
<dbReference type="GO" id="GO:0046872">
    <property type="term" value="F:metal ion binding"/>
    <property type="evidence" value="ECO:0007669"/>
    <property type="project" value="UniProtKB-KW"/>
</dbReference>
<dbReference type="EMBL" id="JAADJZ010000004">
    <property type="protein sequence ID" value="KAF2875411.1"/>
    <property type="molecule type" value="Genomic_DNA"/>
</dbReference>
<dbReference type="Pfam" id="PF03443">
    <property type="entry name" value="AA9"/>
    <property type="match status" value="1"/>
</dbReference>
<evidence type="ECO:0000256" key="4">
    <source>
        <dbReference type="ARBA" id="ARBA00022723"/>
    </source>
</evidence>
<evidence type="ECO:0000256" key="8">
    <source>
        <dbReference type="ARBA" id="ARBA00023008"/>
    </source>
</evidence>
<keyword evidence="3" id="KW-0964">Secreted</keyword>
<comment type="cofactor">
    <cofactor evidence="1">
        <name>Cu(2+)</name>
        <dbReference type="ChEBI" id="CHEBI:29036"/>
    </cofactor>
</comment>
<evidence type="ECO:0000256" key="1">
    <source>
        <dbReference type="ARBA" id="ARBA00001973"/>
    </source>
</evidence>
<dbReference type="PANTHER" id="PTHR33353:SF10">
    <property type="entry name" value="ENDO-BETA-1,4-GLUCANASE D"/>
    <property type="match status" value="1"/>
</dbReference>
<keyword evidence="12" id="KW-0624">Polysaccharide degradation</keyword>
<evidence type="ECO:0000256" key="6">
    <source>
        <dbReference type="ARBA" id="ARBA00023001"/>
    </source>
</evidence>
<keyword evidence="10" id="KW-1015">Disulfide bond</keyword>
<dbReference type="AlphaFoldDB" id="A0A7C8IEV9"/>
<evidence type="ECO:0000313" key="18">
    <source>
        <dbReference type="EMBL" id="KAF2875411.1"/>
    </source>
</evidence>
<feature type="domain" description="Auxiliary Activity family 9 catalytic" evidence="17">
    <location>
        <begin position="96"/>
        <end position="195"/>
    </location>
</feature>
<keyword evidence="4" id="KW-0479">Metal-binding</keyword>
<evidence type="ECO:0000256" key="14">
    <source>
        <dbReference type="ARBA" id="ARBA00045077"/>
    </source>
</evidence>
<dbReference type="Gene3D" id="2.70.50.70">
    <property type="match status" value="1"/>
</dbReference>
<name>A0A7C8IEV9_9PLEO</name>
<dbReference type="GO" id="GO:0005576">
    <property type="term" value="C:extracellular region"/>
    <property type="evidence" value="ECO:0007669"/>
    <property type="project" value="UniProtKB-SubCell"/>
</dbReference>
<keyword evidence="9" id="KW-0503">Monooxygenase</keyword>
<evidence type="ECO:0000256" key="10">
    <source>
        <dbReference type="ARBA" id="ARBA00023157"/>
    </source>
</evidence>
<keyword evidence="8" id="KW-0186">Copper</keyword>
<comment type="subcellular location">
    <subcellularLocation>
        <location evidence="2">Secreted</location>
    </subcellularLocation>
</comment>
<comment type="caution">
    <text evidence="18">The sequence shown here is derived from an EMBL/GenBank/DDBJ whole genome shotgun (WGS) entry which is preliminary data.</text>
</comment>
<evidence type="ECO:0000256" key="9">
    <source>
        <dbReference type="ARBA" id="ARBA00023033"/>
    </source>
</evidence>
<dbReference type="EC" id="1.14.99.56" evidence="15"/>
<evidence type="ECO:0000256" key="13">
    <source>
        <dbReference type="ARBA" id="ARBA00044502"/>
    </source>
</evidence>
<dbReference type="Proteomes" id="UP000481861">
    <property type="component" value="Unassembled WGS sequence"/>
</dbReference>
<keyword evidence="5 16" id="KW-0732">Signal</keyword>
<dbReference type="InterPro" id="IPR005103">
    <property type="entry name" value="AA9_LPMO"/>
</dbReference>
<proteinExistence type="inferred from homology"/>
<keyword evidence="19" id="KW-1185">Reference proteome</keyword>
<evidence type="ECO:0000256" key="15">
    <source>
        <dbReference type="ARBA" id="ARBA00047174"/>
    </source>
</evidence>
<evidence type="ECO:0000256" key="5">
    <source>
        <dbReference type="ARBA" id="ARBA00022729"/>
    </source>
</evidence>
<dbReference type="PANTHER" id="PTHR33353">
    <property type="entry name" value="PUTATIVE (AFU_ORTHOLOGUE AFUA_1G12560)-RELATED"/>
    <property type="match status" value="1"/>
</dbReference>
<dbReference type="InterPro" id="IPR049892">
    <property type="entry name" value="AA9"/>
</dbReference>
<keyword evidence="11" id="KW-0119">Carbohydrate metabolism</keyword>
<dbReference type="GO" id="GO:0004497">
    <property type="term" value="F:monooxygenase activity"/>
    <property type="evidence" value="ECO:0007669"/>
    <property type="project" value="UniProtKB-KW"/>
</dbReference>
<evidence type="ECO:0000259" key="17">
    <source>
        <dbReference type="Pfam" id="PF03443"/>
    </source>
</evidence>